<evidence type="ECO:0000313" key="4">
    <source>
        <dbReference type="Proteomes" id="UP001642484"/>
    </source>
</evidence>
<gene>
    <name evidence="3" type="ORF">CCMP2556_LOCUS12717</name>
</gene>
<comment type="caution">
    <text evidence="3">The sequence shown here is derived from an EMBL/GenBank/DDBJ whole genome shotgun (WGS) entry which is preliminary data.</text>
</comment>
<dbReference type="Proteomes" id="UP001642484">
    <property type="component" value="Unassembled WGS sequence"/>
</dbReference>
<keyword evidence="2" id="KW-0812">Transmembrane</keyword>
<evidence type="ECO:0000313" key="3">
    <source>
        <dbReference type="EMBL" id="CAK9016995.1"/>
    </source>
</evidence>
<organism evidence="3 4">
    <name type="scientific">Durusdinium trenchii</name>
    <dbReference type="NCBI Taxonomy" id="1381693"/>
    <lineage>
        <taxon>Eukaryota</taxon>
        <taxon>Sar</taxon>
        <taxon>Alveolata</taxon>
        <taxon>Dinophyceae</taxon>
        <taxon>Suessiales</taxon>
        <taxon>Symbiodiniaceae</taxon>
        <taxon>Durusdinium</taxon>
    </lineage>
</organism>
<feature type="compositionally biased region" description="Basic and acidic residues" evidence="1">
    <location>
        <begin position="463"/>
        <end position="486"/>
    </location>
</feature>
<name>A0ABP0JRD4_9DINO</name>
<feature type="transmembrane region" description="Helical" evidence="2">
    <location>
        <begin position="136"/>
        <end position="157"/>
    </location>
</feature>
<feature type="compositionally biased region" description="Low complexity" evidence="1">
    <location>
        <begin position="59"/>
        <end position="69"/>
    </location>
</feature>
<reference evidence="3 4" key="1">
    <citation type="submission" date="2024-02" db="EMBL/GenBank/DDBJ databases">
        <authorList>
            <person name="Chen Y."/>
            <person name="Shah S."/>
            <person name="Dougan E. K."/>
            <person name="Thang M."/>
            <person name="Chan C."/>
        </authorList>
    </citation>
    <scope>NUCLEOTIDE SEQUENCE [LARGE SCALE GENOMIC DNA]</scope>
</reference>
<keyword evidence="2" id="KW-1133">Transmembrane helix</keyword>
<keyword evidence="2" id="KW-0472">Membrane</keyword>
<feature type="region of interest" description="Disordered" evidence="1">
    <location>
        <begin position="401"/>
        <end position="486"/>
    </location>
</feature>
<feature type="region of interest" description="Disordered" evidence="1">
    <location>
        <begin position="46"/>
        <end position="109"/>
    </location>
</feature>
<keyword evidence="4" id="KW-1185">Reference proteome</keyword>
<proteinExistence type="predicted"/>
<dbReference type="PANTHER" id="PTHR37935">
    <property type="entry name" value="CHROMOSOME UNDETERMINED SCAFFOLD_14, WHOLE GENOME SHOTGUN SEQUENCE"/>
    <property type="match status" value="1"/>
</dbReference>
<evidence type="ECO:0000256" key="2">
    <source>
        <dbReference type="SAM" id="Phobius"/>
    </source>
</evidence>
<accession>A0ABP0JRD4</accession>
<dbReference type="PANTHER" id="PTHR37935:SF1">
    <property type="entry name" value="CHROMOSOME UNDETERMINED SCAFFOLD_14, WHOLE GENOME SHOTGUN SEQUENCE"/>
    <property type="match status" value="1"/>
</dbReference>
<evidence type="ECO:0000256" key="1">
    <source>
        <dbReference type="SAM" id="MobiDB-lite"/>
    </source>
</evidence>
<feature type="compositionally biased region" description="Basic and acidic residues" evidence="1">
    <location>
        <begin position="401"/>
        <end position="423"/>
    </location>
</feature>
<protein>
    <submittedName>
        <fullName evidence="3">Uncharacterized protein</fullName>
    </submittedName>
</protein>
<dbReference type="EMBL" id="CAXAMN010006236">
    <property type="protein sequence ID" value="CAK9016995.1"/>
    <property type="molecule type" value="Genomic_DNA"/>
</dbReference>
<feature type="compositionally biased region" description="Low complexity" evidence="1">
    <location>
        <begin position="81"/>
        <end position="105"/>
    </location>
</feature>
<sequence length="486" mass="53573">MTRRLSVRAIAQLGPRVLQAPRGQRWILGRQPLPSERHLLVCWRSNASQPPKKEDPKPAGSGASGSASSERPLKKEDPKPSGSGTNSTSSASSAPGAGASGSSTGHPHLRELYDTSSRQMHTQMERLSKIYRNVQLSYTFLTIGGGALALGIGYVIINWTMLRSQAAQESAEVVSQTMQNAQVQFSAREFSKELLNQLFNDDEIATTVASWTLRLLTSIQQEIGALFVHILQQQQVVDEVNRLADKLVAYLCESQTIQERVGGLLVDAINLQSSRDAAALWAYDLVMREDVTCGFRDLVVTALQMDAVVEEAQQLAVQVVNRVLSDEKTIDEAKRVLREALEDQELRNSAKESLWNIVLPWSSRSPDELRKTLRSAEDLVASPFLTEEERSFLRSLQARLKESVRRGSPEPKKSRTEHVEEAHSAGQAQQTEVTPPVAAGRPEESPNAPETAPQNPEVLKALKGPEEPKRVAGEVAVKQEDSRPEK</sequence>